<dbReference type="EMBL" id="JAHQZT010000008">
    <property type="protein sequence ID" value="MBV0933357.1"/>
    <property type="molecule type" value="Genomic_DNA"/>
</dbReference>
<keyword evidence="1 4" id="KW-0597">Phosphoprotein</keyword>
<sequence length="232" mass="26296">MYRIAVVEDELIQARLLAHWLQGAGYQPVLYVSAEHLLEGWPEAGFDLLLIDWELPGISGIELVQRLSGQEAPLACILLTSHDEEACQVDALNAGADDYIIKPAREAILQARIEAVMRRRSARHEPLPELVFSYRDGILRVADQVVSLTADESRLLGLLLQNRGALLSRAELADSLWGDESRSEGRALDLKISRLRRKFEALQPLPFRLSSRYGQGYVLESLVRMRERFNWH</sequence>
<evidence type="ECO:0000259" key="6">
    <source>
        <dbReference type="PROSITE" id="PS50110"/>
    </source>
</evidence>
<dbReference type="PROSITE" id="PS50110">
    <property type="entry name" value="RESPONSE_REGULATORY"/>
    <property type="match status" value="1"/>
</dbReference>
<organism evidence="8 9">
    <name type="scientific">Marinobacterium weihaiense</name>
    <dbReference type="NCBI Taxonomy" id="2851016"/>
    <lineage>
        <taxon>Bacteria</taxon>
        <taxon>Pseudomonadati</taxon>
        <taxon>Pseudomonadota</taxon>
        <taxon>Gammaproteobacteria</taxon>
        <taxon>Oceanospirillales</taxon>
        <taxon>Oceanospirillaceae</taxon>
        <taxon>Marinobacterium</taxon>
    </lineage>
</organism>
<dbReference type="PANTHER" id="PTHR48111">
    <property type="entry name" value="REGULATOR OF RPOS"/>
    <property type="match status" value="1"/>
</dbReference>
<accession>A0ABS6MAN9</accession>
<proteinExistence type="predicted"/>
<evidence type="ECO:0000256" key="2">
    <source>
        <dbReference type="ARBA" id="ARBA00023012"/>
    </source>
</evidence>
<evidence type="ECO:0000313" key="8">
    <source>
        <dbReference type="EMBL" id="MBV0933357.1"/>
    </source>
</evidence>
<keyword evidence="2" id="KW-0902">Two-component regulatory system</keyword>
<feature type="DNA-binding region" description="OmpR/PhoB-type" evidence="5">
    <location>
        <begin position="119"/>
        <end position="221"/>
    </location>
</feature>
<dbReference type="InterPro" id="IPR001789">
    <property type="entry name" value="Sig_transdc_resp-reg_receiver"/>
</dbReference>
<dbReference type="Pfam" id="PF00072">
    <property type="entry name" value="Response_reg"/>
    <property type="match status" value="1"/>
</dbReference>
<feature type="modified residue" description="4-aspartylphosphate" evidence="4">
    <location>
        <position position="52"/>
    </location>
</feature>
<evidence type="ECO:0000256" key="3">
    <source>
        <dbReference type="ARBA" id="ARBA00023125"/>
    </source>
</evidence>
<dbReference type="PANTHER" id="PTHR48111:SF40">
    <property type="entry name" value="PHOSPHATE REGULON TRANSCRIPTIONAL REGULATORY PROTEIN PHOB"/>
    <property type="match status" value="1"/>
</dbReference>
<keyword evidence="9" id="KW-1185">Reference proteome</keyword>
<feature type="domain" description="OmpR/PhoB-type" evidence="7">
    <location>
        <begin position="119"/>
        <end position="221"/>
    </location>
</feature>
<dbReference type="Pfam" id="PF00486">
    <property type="entry name" value="Trans_reg_C"/>
    <property type="match status" value="1"/>
</dbReference>
<reference evidence="8 9" key="1">
    <citation type="submission" date="2021-06" db="EMBL/GenBank/DDBJ databases">
        <title>Bacterium isolated from marine sediment.</title>
        <authorList>
            <person name="Zhu K.-L."/>
            <person name="Du Z.-J."/>
            <person name="Liang Q.-Y."/>
        </authorList>
    </citation>
    <scope>NUCLEOTIDE SEQUENCE [LARGE SCALE GENOMIC DNA]</scope>
    <source>
        <strain evidence="8 9">A346</strain>
    </source>
</reference>
<evidence type="ECO:0000256" key="1">
    <source>
        <dbReference type="ARBA" id="ARBA00022553"/>
    </source>
</evidence>
<comment type="caution">
    <text evidence="8">The sequence shown here is derived from an EMBL/GenBank/DDBJ whole genome shotgun (WGS) entry which is preliminary data.</text>
</comment>
<feature type="domain" description="Response regulatory" evidence="6">
    <location>
        <begin position="3"/>
        <end position="117"/>
    </location>
</feature>
<keyword evidence="3 5" id="KW-0238">DNA-binding</keyword>
<dbReference type="InterPro" id="IPR039420">
    <property type="entry name" value="WalR-like"/>
</dbReference>
<dbReference type="PROSITE" id="PS51755">
    <property type="entry name" value="OMPR_PHOB"/>
    <property type="match status" value="1"/>
</dbReference>
<evidence type="ECO:0000256" key="4">
    <source>
        <dbReference type="PROSITE-ProRule" id="PRU00169"/>
    </source>
</evidence>
<evidence type="ECO:0000313" key="9">
    <source>
        <dbReference type="Proteomes" id="UP000755551"/>
    </source>
</evidence>
<dbReference type="RefSeq" id="WP_217334773.1">
    <property type="nucleotide sequence ID" value="NZ_JAHQZT010000008.1"/>
</dbReference>
<dbReference type="Proteomes" id="UP000755551">
    <property type="component" value="Unassembled WGS sequence"/>
</dbReference>
<evidence type="ECO:0000256" key="5">
    <source>
        <dbReference type="PROSITE-ProRule" id="PRU01091"/>
    </source>
</evidence>
<dbReference type="InterPro" id="IPR001867">
    <property type="entry name" value="OmpR/PhoB-type_DNA-bd"/>
</dbReference>
<dbReference type="SMART" id="SM00862">
    <property type="entry name" value="Trans_reg_C"/>
    <property type="match status" value="1"/>
</dbReference>
<evidence type="ECO:0000259" key="7">
    <source>
        <dbReference type="PROSITE" id="PS51755"/>
    </source>
</evidence>
<protein>
    <submittedName>
        <fullName evidence="8">Response regulator transcription factor</fullName>
    </submittedName>
</protein>
<name>A0ABS6MAN9_9GAMM</name>
<dbReference type="CDD" id="cd00383">
    <property type="entry name" value="trans_reg_C"/>
    <property type="match status" value="1"/>
</dbReference>
<gene>
    <name evidence="8" type="ORF">KTN04_08400</name>
</gene>
<dbReference type="SMART" id="SM00448">
    <property type="entry name" value="REC"/>
    <property type="match status" value="1"/>
</dbReference>